<evidence type="ECO:0000256" key="9">
    <source>
        <dbReference type="ARBA" id="ARBA00023306"/>
    </source>
</evidence>
<dbReference type="Pfam" id="PF02687">
    <property type="entry name" value="FtsX"/>
    <property type="match status" value="1"/>
</dbReference>
<reference evidence="14 15" key="1">
    <citation type="submission" date="2017-12" db="EMBL/GenBank/DDBJ databases">
        <title>Phylogenetic diversity of female urinary microbiome.</title>
        <authorList>
            <person name="Thomas-White K."/>
            <person name="Wolfe A.J."/>
        </authorList>
    </citation>
    <scope>NUCLEOTIDE SEQUENCE [LARGE SCALE GENOMIC DNA]</scope>
    <source>
        <strain evidence="14 15">UMB0898</strain>
    </source>
</reference>
<dbReference type="InterPro" id="IPR003838">
    <property type="entry name" value="ABC3_permease_C"/>
</dbReference>
<evidence type="ECO:0000256" key="1">
    <source>
        <dbReference type="ARBA" id="ARBA00004651"/>
    </source>
</evidence>
<feature type="transmembrane region" description="Helical" evidence="11">
    <location>
        <begin position="21"/>
        <end position="45"/>
    </location>
</feature>
<accession>A0A2I1K4S5</accession>
<dbReference type="NCBIfam" id="NF038347">
    <property type="entry name" value="FtsX_Gpos"/>
    <property type="match status" value="1"/>
</dbReference>
<keyword evidence="5 10" id="KW-0132">Cell division</keyword>
<protein>
    <recommendedName>
        <fullName evidence="3 10">Cell division protein FtsX</fullName>
    </recommendedName>
</protein>
<evidence type="ECO:0000256" key="6">
    <source>
        <dbReference type="ARBA" id="ARBA00022692"/>
    </source>
</evidence>
<evidence type="ECO:0000259" key="13">
    <source>
        <dbReference type="Pfam" id="PF18075"/>
    </source>
</evidence>
<keyword evidence="6 11" id="KW-0812">Transmembrane</keyword>
<evidence type="ECO:0000256" key="11">
    <source>
        <dbReference type="SAM" id="Phobius"/>
    </source>
</evidence>
<dbReference type="PANTHER" id="PTHR47755">
    <property type="entry name" value="CELL DIVISION PROTEIN FTSX"/>
    <property type="match status" value="1"/>
</dbReference>
<dbReference type="GO" id="GO:0005886">
    <property type="term" value="C:plasma membrane"/>
    <property type="evidence" value="ECO:0007669"/>
    <property type="project" value="UniProtKB-SubCell"/>
</dbReference>
<dbReference type="GO" id="GO:0051301">
    <property type="term" value="P:cell division"/>
    <property type="evidence" value="ECO:0007669"/>
    <property type="project" value="UniProtKB-KW"/>
</dbReference>
<evidence type="ECO:0000256" key="2">
    <source>
        <dbReference type="ARBA" id="ARBA00007379"/>
    </source>
</evidence>
<feature type="domain" description="ABC3 transporter permease C-terminal" evidence="12">
    <location>
        <begin position="173"/>
        <end position="287"/>
    </location>
</feature>
<feature type="transmembrane region" description="Helical" evidence="11">
    <location>
        <begin position="261"/>
        <end position="283"/>
    </location>
</feature>
<comment type="function">
    <text evidence="10">Part of the ABC transporter FtsEX involved in asymmetric cellular division facilitating the initiation of sporulation.</text>
</comment>
<evidence type="ECO:0000256" key="8">
    <source>
        <dbReference type="ARBA" id="ARBA00023136"/>
    </source>
</evidence>
<dbReference type="EMBL" id="PKHE01000002">
    <property type="protein sequence ID" value="PKY90587.1"/>
    <property type="molecule type" value="Genomic_DNA"/>
</dbReference>
<evidence type="ECO:0000256" key="5">
    <source>
        <dbReference type="ARBA" id="ARBA00022618"/>
    </source>
</evidence>
<organism evidence="14 15">
    <name type="scientific">Falseniella ignava</name>
    <dbReference type="NCBI Taxonomy" id="137730"/>
    <lineage>
        <taxon>Bacteria</taxon>
        <taxon>Bacillati</taxon>
        <taxon>Bacillota</taxon>
        <taxon>Bacilli</taxon>
        <taxon>Lactobacillales</taxon>
        <taxon>Aerococcaceae</taxon>
        <taxon>Falseniella</taxon>
    </lineage>
</organism>
<feature type="transmembrane region" description="Helical" evidence="11">
    <location>
        <begin position="218"/>
        <end position="241"/>
    </location>
</feature>
<comment type="similarity">
    <text evidence="2 10">Belongs to the ABC-4 integral membrane protein family. FtsX subfamily.</text>
</comment>
<proteinExistence type="inferred from homology"/>
<dbReference type="PIRSF" id="PIRSF003097">
    <property type="entry name" value="FtsX"/>
    <property type="match status" value="1"/>
</dbReference>
<dbReference type="AlphaFoldDB" id="A0A2I1K4S5"/>
<evidence type="ECO:0000313" key="15">
    <source>
        <dbReference type="Proteomes" id="UP000234384"/>
    </source>
</evidence>
<keyword evidence="7 11" id="KW-1133">Transmembrane helix</keyword>
<feature type="domain" description="FtsX extracellular" evidence="13">
    <location>
        <begin position="60"/>
        <end position="150"/>
    </location>
</feature>
<evidence type="ECO:0000256" key="7">
    <source>
        <dbReference type="ARBA" id="ARBA00022989"/>
    </source>
</evidence>
<evidence type="ECO:0000256" key="3">
    <source>
        <dbReference type="ARBA" id="ARBA00021907"/>
    </source>
</evidence>
<dbReference type="InterPro" id="IPR040690">
    <property type="entry name" value="FtsX_ECD"/>
</dbReference>
<dbReference type="Gene3D" id="3.30.70.3040">
    <property type="match status" value="1"/>
</dbReference>
<comment type="subcellular location">
    <subcellularLocation>
        <location evidence="1">Cell membrane</location>
        <topology evidence="1">Multi-pass membrane protein</topology>
    </subcellularLocation>
</comment>
<dbReference type="InterPro" id="IPR004513">
    <property type="entry name" value="FtsX"/>
</dbReference>
<feature type="transmembrane region" description="Helical" evidence="11">
    <location>
        <begin position="166"/>
        <end position="187"/>
    </location>
</feature>
<dbReference type="OrthoDB" id="9812531at2"/>
<comment type="caution">
    <text evidence="14">The sequence shown here is derived from an EMBL/GenBank/DDBJ whole genome shotgun (WGS) entry which is preliminary data.</text>
</comment>
<dbReference type="Proteomes" id="UP000234384">
    <property type="component" value="Unassembled WGS sequence"/>
</dbReference>
<keyword evidence="9 10" id="KW-0131">Cell cycle</keyword>
<name>A0A2I1K4S5_9LACT</name>
<dbReference type="InterPro" id="IPR058204">
    <property type="entry name" value="FtsX_firmicutes-type"/>
</dbReference>
<evidence type="ECO:0000256" key="4">
    <source>
        <dbReference type="ARBA" id="ARBA00022475"/>
    </source>
</evidence>
<dbReference type="Pfam" id="PF18075">
    <property type="entry name" value="FtsX_ECD"/>
    <property type="match status" value="1"/>
</dbReference>
<evidence type="ECO:0000313" key="14">
    <source>
        <dbReference type="EMBL" id="PKY90587.1"/>
    </source>
</evidence>
<sequence>MIFLRNFTRHIRDGFRNLFRNGWMTVASLIVMILTLFTLGSLMFIMSNVDNITNDIEAGVNIRVHIDLTATEEQIDELGEAIKQIPDVEQVTYRSKEDELDELVESIEEFKLVFGDNNPLYNVFLVSVRDNSQIEPIADEIKQLPYAKEVNYGEIDTENLLQVLNYIRIGMAFASAVLVVIALVVISNTIRITIEARQTEIEIMQLVGAHRRYVRAPFIYEGAFIGLFGGAVASGCVYLAYQALHNVAIEYNDLRLLQLTPMWPLMSYIIIVLLISGILLGILGARRSVGRLIE</sequence>
<evidence type="ECO:0000256" key="10">
    <source>
        <dbReference type="PIRNR" id="PIRNR003097"/>
    </source>
</evidence>
<evidence type="ECO:0000259" key="12">
    <source>
        <dbReference type="Pfam" id="PF02687"/>
    </source>
</evidence>
<keyword evidence="8 10" id="KW-0472">Membrane</keyword>
<dbReference type="PANTHER" id="PTHR47755:SF1">
    <property type="entry name" value="CELL DIVISION PROTEIN FTSX"/>
    <property type="match status" value="1"/>
</dbReference>
<gene>
    <name evidence="14" type="ORF">CYJ57_01220</name>
</gene>
<keyword evidence="4 10" id="KW-1003">Cell membrane</keyword>